<keyword evidence="10" id="KW-1185">Reference proteome</keyword>
<dbReference type="GO" id="GO:0005886">
    <property type="term" value="C:plasma membrane"/>
    <property type="evidence" value="ECO:0007669"/>
    <property type="project" value="UniProtKB-SubCell"/>
</dbReference>
<gene>
    <name evidence="9" type="primary">emrB_2</name>
    <name evidence="9" type="ORF">CLLU_15760</name>
</gene>
<feature type="transmembrane region" description="Helical" evidence="7">
    <location>
        <begin position="18"/>
        <end position="35"/>
    </location>
</feature>
<keyword evidence="2" id="KW-0813">Transport</keyword>
<dbReference type="InterPro" id="IPR011701">
    <property type="entry name" value="MFS"/>
</dbReference>
<sequence>MLQQQTFSKARVDVKHPYLVMLGLYLGTFTGMFSETSLNIALPQLMDAFNISAGIAQWLVVGYMLVIGIILPFTSLLMKCFSVRKLTVFALGAFMVGSLISGFAPNFKLLLAGRMIQGIGTGMVLPMMFSVILEVFPPNKIGSAMGVASLVVMFAPAIGPTLSGIFLGMLSWRWIFFSFVIILAVAVFFAVIYMVNPYKLTKPKIDGISCLSSVIGFGGIVLGVSLVSEFGFSVPVIMALIIGIIAIVFYAKRQMQMETPVLDLKALTVPRFRTGAILVMVNFGIALSAMYLLPQYIQNGLSIPVATAGLVLFPGGLINAFVSYLSGTLYDKFGAKYLVKIGFFASIMGMILLLFTSSKSSAAYIIFCHIFLMVGIPLVMSPAQTSGLNALPQKLSRDGSTIINTMQQIVGAISTAIATCLLGIGQTLYLSDGGRNKAEAFVNGSHYGFYFALALSIIGFLISFKIKDTNKANKVY</sequence>
<dbReference type="GO" id="GO:0022857">
    <property type="term" value="F:transmembrane transporter activity"/>
    <property type="evidence" value="ECO:0007669"/>
    <property type="project" value="InterPro"/>
</dbReference>
<dbReference type="CDD" id="cd17503">
    <property type="entry name" value="MFS_LmrB_MDR_like"/>
    <property type="match status" value="1"/>
</dbReference>
<evidence type="ECO:0000256" key="1">
    <source>
        <dbReference type="ARBA" id="ARBA00004651"/>
    </source>
</evidence>
<dbReference type="PANTHER" id="PTHR42718">
    <property type="entry name" value="MAJOR FACILITATOR SUPERFAMILY MULTIDRUG TRANSPORTER MFSC"/>
    <property type="match status" value="1"/>
</dbReference>
<evidence type="ECO:0000256" key="3">
    <source>
        <dbReference type="ARBA" id="ARBA00022475"/>
    </source>
</evidence>
<evidence type="ECO:0000256" key="6">
    <source>
        <dbReference type="ARBA" id="ARBA00023136"/>
    </source>
</evidence>
<evidence type="ECO:0000256" key="5">
    <source>
        <dbReference type="ARBA" id="ARBA00022989"/>
    </source>
</evidence>
<protein>
    <submittedName>
        <fullName evidence="9">Multidrug export protein EmrB</fullName>
    </submittedName>
</protein>
<feature type="transmembrane region" description="Helical" evidence="7">
    <location>
        <begin position="444"/>
        <end position="464"/>
    </location>
</feature>
<dbReference type="OrthoDB" id="102502at2"/>
<dbReference type="Gene3D" id="1.20.1720.10">
    <property type="entry name" value="Multidrug resistance protein D"/>
    <property type="match status" value="1"/>
</dbReference>
<feature type="transmembrane region" description="Helical" evidence="7">
    <location>
        <begin position="232"/>
        <end position="251"/>
    </location>
</feature>
<accession>A0A2T0BNE5</accession>
<dbReference type="RefSeq" id="WP_106009183.1">
    <property type="nucleotide sequence ID" value="NZ_PVXP01000017.1"/>
</dbReference>
<feature type="transmembrane region" description="Helical" evidence="7">
    <location>
        <begin position="148"/>
        <end position="168"/>
    </location>
</feature>
<dbReference type="InterPro" id="IPR036259">
    <property type="entry name" value="MFS_trans_sf"/>
</dbReference>
<comment type="subcellular location">
    <subcellularLocation>
        <location evidence="1">Cell membrane</location>
        <topology evidence="1">Multi-pass membrane protein</topology>
    </subcellularLocation>
</comment>
<feature type="transmembrane region" description="Helical" evidence="7">
    <location>
        <begin position="305"/>
        <end position="325"/>
    </location>
</feature>
<evidence type="ECO:0000256" key="7">
    <source>
        <dbReference type="SAM" id="Phobius"/>
    </source>
</evidence>
<evidence type="ECO:0000313" key="9">
    <source>
        <dbReference type="EMBL" id="PRR85395.1"/>
    </source>
</evidence>
<feature type="domain" description="Major facilitator superfamily (MFS) profile" evidence="8">
    <location>
        <begin position="20"/>
        <end position="471"/>
    </location>
</feature>
<dbReference type="AlphaFoldDB" id="A0A2T0BNE5"/>
<reference evidence="9 10" key="1">
    <citation type="submission" date="2018-03" db="EMBL/GenBank/DDBJ databases">
        <title>Genome sequence of Clostridium luticellarii DSM 29923.</title>
        <authorList>
            <person name="Poehlein A."/>
            <person name="Daniel R."/>
        </authorList>
    </citation>
    <scope>NUCLEOTIDE SEQUENCE [LARGE SCALE GENOMIC DNA]</scope>
    <source>
        <strain evidence="9 10">DSM 29923</strain>
    </source>
</reference>
<dbReference type="PROSITE" id="PS50850">
    <property type="entry name" value="MFS"/>
    <property type="match status" value="1"/>
</dbReference>
<dbReference type="NCBIfam" id="TIGR00711">
    <property type="entry name" value="efflux_EmrB"/>
    <property type="match status" value="1"/>
</dbReference>
<dbReference type="InterPro" id="IPR004638">
    <property type="entry name" value="EmrB-like"/>
</dbReference>
<evidence type="ECO:0000313" key="10">
    <source>
        <dbReference type="Proteomes" id="UP000237798"/>
    </source>
</evidence>
<dbReference type="InterPro" id="IPR020846">
    <property type="entry name" value="MFS_dom"/>
</dbReference>
<feature type="transmembrane region" description="Helical" evidence="7">
    <location>
        <begin position="401"/>
        <end position="424"/>
    </location>
</feature>
<dbReference type="Proteomes" id="UP000237798">
    <property type="component" value="Unassembled WGS sequence"/>
</dbReference>
<feature type="transmembrane region" description="Helical" evidence="7">
    <location>
        <begin position="337"/>
        <end position="355"/>
    </location>
</feature>
<keyword evidence="4 7" id="KW-0812">Transmembrane</keyword>
<feature type="transmembrane region" description="Helical" evidence="7">
    <location>
        <begin position="116"/>
        <end position="136"/>
    </location>
</feature>
<keyword evidence="5 7" id="KW-1133">Transmembrane helix</keyword>
<dbReference type="SUPFAM" id="SSF103473">
    <property type="entry name" value="MFS general substrate transporter"/>
    <property type="match status" value="1"/>
</dbReference>
<evidence type="ECO:0000256" key="2">
    <source>
        <dbReference type="ARBA" id="ARBA00022448"/>
    </source>
</evidence>
<feature type="transmembrane region" description="Helical" evidence="7">
    <location>
        <begin position="361"/>
        <end position="380"/>
    </location>
</feature>
<feature type="transmembrane region" description="Helical" evidence="7">
    <location>
        <begin position="86"/>
        <end position="104"/>
    </location>
</feature>
<proteinExistence type="predicted"/>
<keyword evidence="6 7" id="KW-0472">Membrane</keyword>
<dbReference type="EMBL" id="PVXP01000017">
    <property type="protein sequence ID" value="PRR85395.1"/>
    <property type="molecule type" value="Genomic_DNA"/>
</dbReference>
<feature type="transmembrane region" description="Helical" evidence="7">
    <location>
        <begin position="174"/>
        <end position="195"/>
    </location>
</feature>
<name>A0A2T0BNE5_9CLOT</name>
<comment type="caution">
    <text evidence="9">The sequence shown here is derived from an EMBL/GenBank/DDBJ whole genome shotgun (WGS) entry which is preliminary data.</text>
</comment>
<feature type="transmembrane region" description="Helical" evidence="7">
    <location>
        <begin position="55"/>
        <end position="74"/>
    </location>
</feature>
<dbReference type="Gene3D" id="1.20.1250.20">
    <property type="entry name" value="MFS general substrate transporter like domains"/>
    <property type="match status" value="1"/>
</dbReference>
<evidence type="ECO:0000259" key="8">
    <source>
        <dbReference type="PROSITE" id="PS50850"/>
    </source>
</evidence>
<feature type="transmembrane region" description="Helical" evidence="7">
    <location>
        <begin position="272"/>
        <end position="293"/>
    </location>
</feature>
<organism evidence="9 10">
    <name type="scientific">Clostridium luticellarii</name>
    <dbReference type="NCBI Taxonomy" id="1691940"/>
    <lineage>
        <taxon>Bacteria</taxon>
        <taxon>Bacillati</taxon>
        <taxon>Bacillota</taxon>
        <taxon>Clostridia</taxon>
        <taxon>Eubacteriales</taxon>
        <taxon>Clostridiaceae</taxon>
        <taxon>Clostridium</taxon>
    </lineage>
</organism>
<evidence type="ECO:0000256" key="4">
    <source>
        <dbReference type="ARBA" id="ARBA00022692"/>
    </source>
</evidence>
<dbReference type="PRINTS" id="PR01036">
    <property type="entry name" value="TCRTETB"/>
</dbReference>
<dbReference type="Pfam" id="PF07690">
    <property type="entry name" value="MFS_1"/>
    <property type="match status" value="2"/>
</dbReference>
<keyword evidence="3" id="KW-1003">Cell membrane</keyword>
<feature type="transmembrane region" description="Helical" evidence="7">
    <location>
        <begin position="207"/>
        <end position="226"/>
    </location>
</feature>
<dbReference type="PANTHER" id="PTHR42718:SF43">
    <property type="entry name" value="LINCOMYCIN RESISTANCE PROTEIN LMRB"/>
    <property type="match status" value="1"/>
</dbReference>